<organism evidence="2 3">
    <name type="scientific">Acinetobacter thutiue</name>
    <dbReference type="NCBI Taxonomy" id="2998078"/>
    <lineage>
        <taxon>Bacteria</taxon>
        <taxon>Pseudomonadati</taxon>
        <taxon>Pseudomonadota</taxon>
        <taxon>Gammaproteobacteria</taxon>
        <taxon>Moraxellales</taxon>
        <taxon>Moraxellaceae</taxon>
        <taxon>Acinetobacter</taxon>
    </lineage>
</organism>
<dbReference type="EMBL" id="JAUDZE010000012">
    <property type="protein sequence ID" value="MDN0015867.1"/>
    <property type="molecule type" value="Genomic_DNA"/>
</dbReference>
<keyword evidence="1" id="KW-0472">Membrane</keyword>
<keyword evidence="3" id="KW-1185">Reference proteome</keyword>
<feature type="transmembrane region" description="Helical" evidence="1">
    <location>
        <begin position="33"/>
        <end position="52"/>
    </location>
</feature>
<name>A0ABT7WT41_9GAMM</name>
<protein>
    <submittedName>
        <fullName evidence="2">Uncharacterized protein</fullName>
    </submittedName>
</protein>
<reference evidence="2" key="1">
    <citation type="submission" date="2023-06" db="EMBL/GenBank/DDBJ databases">
        <title>Two novel species of Acinetobacter isolated from motorbike repairing workshop in Vietnam.</title>
        <authorList>
            <person name="Le N.T.T."/>
        </authorList>
    </citation>
    <scope>NUCLEOTIDE SEQUENCE</scope>
    <source>
        <strain evidence="2">VNH17</strain>
    </source>
</reference>
<dbReference type="Proteomes" id="UP001168524">
    <property type="component" value="Unassembled WGS sequence"/>
</dbReference>
<comment type="caution">
    <text evidence="2">The sequence shown here is derived from an EMBL/GenBank/DDBJ whole genome shotgun (WGS) entry which is preliminary data.</text>
</comment>
<evidence type="ECO:0000313" key="2">
    <source>
        <dbReference type="EMBL" id="MDN0015867.1"/>
    </source>
</evidence>
<gene>
    <name evidence="2" type="ORF">QTA56_16750</name>
</gene>
<feature type="transmembrane region" description="Helical" evidence="1">
    <location>
        <begin position="7"/>
        <end position="27"/>
    </location>
</feature>
<evidence type="ECO:0000313" key="3">
    <source>
        <dbReference type="Proteomes" id="UP001168524"/>
    </source>
</evidence>
<proteinExistence type="predicted"/>
<keyword evidence="1" id="KW-1133">Transmembrane helix</keyword>
<evidence type="ECO:0000256" key="1">
    <source>
        <dbReference type="SAM" id="Phobius"/>
    </source>
</evidence>
<accession>A0ABT7WT41</accession>
<keyword evidence="1" id="KW-0812">Transmembrane</keyword>
<sequence length="58" mass="6652">MQLWNKLSTLWLLALCSISGIVGMLLMEGVADFIFLVVTLFPILIAIWRAYVLQRNKK</sequence>
<dbReference type="RefSeq" id="WP_267982118.1">
    <property type="nucleotide sequence ID" value="NZ_JAPQKF010000012.1"/>
</dbReference>